<dbReference type="EMBL" id="JACRTI010000001">
    <property type="protein sequence ID" value="MBC8600207.1"/>
    <property type="molecule type" value="Genomic_DNA"/>
</dbReference>
<dbReference type="AlphaFoldDB" id="A0A3D8HJJ5"/>
<comment type="similarity">
    <text evidence="2">Belongs to the bacteroidetes fimbrillin superfamily. FimB/Mfa2 family.</text>
</comment>
<dbReference type="EMBL" id="QREV01000001">
    <property type="protein sequence ID" value="RDU51154.1"/>
    <property type="molecule type" value="Genomic_DNA"/>
</dbReference>
<evidence type="ECO:0000256" key="5">
    <source>
        <dbReference type="ARBA" id="ARBA00023139"/>
    </source>
</evidence>
<evidence type="ECO:0000256" key="3">
    <source>
        <dbReference type="ARBA" id="ARBA00022729"/>
    </source>
</evidence>
<keyword evidence="6" id="KW-0998">Cell outer membrane</keyword>
<dbReference type="RefSeq" id="WP_115497748.1">
    <property type="nucleotide sequence ID" value="NZ_JACRTI010000001.1"/>
</dbReference>
<sequence length="325" mass="35405">MNKMVFYVLLLALFLGSCSKDDDCRCVNNDDLISPELAEMTVTSGGQTTSFTGVLMVYPCSEDTSLYYGNYASNGTLMPVNATYSIKDGSIYKAPVPVRLPLGNYNFLYWGLSKNSQTDSVYAAAAIREPGLRLGANLSGLYMTLYLNNYSDTTYMPVYDFLHAVSPIKVGTDKMRATLKHASAGLRVTLTNKNGTKMDSSIASARILIGNIASQLDYYTAEPSDFTKTIAFPLSMSADSLSMSANSTVMVFPSSANPPLTILLTLKNGQVKHFRKPLTDALTAGNRLNLSITLGDLYSEETSADGFEVENWTESTEIIDFPPTI</sequence>
<dbReference type="Pfam" id="PF08842">
    <property type="entry name" value="Mfa2"/>
    <property type="match status" value="1"/>
</dbReference>
<organism evidence="10 11">
    <name type="scientific">Parabacteroides acidifaciens</name>
    <dbReference type="NCBI Taxonomy" id="2290935"/>
    <lineage>
        <taxon>Bacteria</taxon>
        <taxon>Pseudomonadati</taxon>
        <taxon>Bacteroidota</taxon>
        <taxon>Bacteroidia</taxon>
        <taxon>Bacteroidales</taxon>
        <taxon>Tannerellaceae</taxon>
        <taxon>Parabacteroides</taxon>
    </lineage>
</organism>
<evidence type="ECO:0000313" key="12">
    <source>
        <dbReference type="Proteomes" id="UP000629596"/>
    </source>
</evidence>
<comment type="caution">
    <text evidence="10">The sequence shown here is derived from an EMBL/GenBank/DDBJ whole genome shotgun (WGS) entry which is preliminary data.</text>
</comment>
<protein>
    <submittedName>
        <fullName evidence="9">FimB/Mfa2 family fimbrial subunit</fullName>
    </submittedName>
</protein>
<dbReference type="PROSITE" id="PS51257">
    <property type="entry name" value="PROKAR_LIPOPROTEIN"/>
    <property type="match status" value="1"/>
</dbReference>
<comment type="subcellular location">
    <subcellularLocation>
        <location evidence="1">Cell outer membrane</location>
    </subcellularLocation>
</comment>
<evidence type="ECO:0000313" key="10">
    <source>
        <dbReference type="EMBL" id="RDU51154.1"/>
    </source>
</evidence>
<keyword evidence="7" id="KW-0449">Lipoprotein</keyword>
<keyword evidence="3 8" id="KW-0732">Signal</keyword>
<accession>A0A3D8HJJ5</accession>
<evidence type="ECO:0000256" key="7">
    <source>
        <dbReference type="ARBA" id="ARBA00023288"/>
    </source>
</evidence>
<evidence type="ECO:0000313" key="9">
    <source>
        <dbReference type="EMBL" id="MBC8600207.1"/>
    </source>
</evidence>
<feature type="chain" id="PRO_5017546749" evidence="8">
    <location>
        <begin position="21"/>
        <end position="325"/>
    </location>
</feature>
<evidence type="ECO:0000256" key="4">
    <source>
        <dbReference type="ARBA" id="ARBA00023136"/>
    </source>
</evidence>
<dbReference type="Proteomes" id="UP000256321">
    <property type="component" value="Unassembled WGS sequence"/>
</dbReference>
<proteinExistence type="inferred from homology"/>
<dbReference type="InterPro" id="IPR014941">
    <property type="entry name" value="FimB/Mfa2/Mfa3"/>
</dbReference>
<evidence type="ECO:0000313" key="11">
    <source>
        <dbReference type="Proteomes" id="UP000256321"/>
    </source>
</evidence>
<reference evidence="9 12" key="2">
    <citation type="submission" date="2020-08" db="EMBL/GenBank/DDBJ databases">
        <title>Genome public.</title>
        <authorList>
            <person name="Liu C."/>
            <person name="Sun Q."/>
        </authorList>
    </citation>
    <scope>NUCLEOTIDE SEQUENCE [LARGE SCALE GENOMIC DNA]</scope>
    <source>
        <strain evidence="9 12">426_9</strain>
    </source>
</reference>
<name>A0A3D8HJJ5_9BACT</name>
<evidence type="ECO:0000256" key="1">
    <source>
        <dbReference type="ARBA" id="ARBA00004442"/>
    </source>
</evidence>
<dbReference type="GO" id="GO:0009279">
    <property type="term" value="C:cell outer membrane"/>
    <property type="evidence" value="ECO:0007669"/>
    <property type="project" value="UniProtKB-SubCell"/>
</dbReference>
<evidence type="ECO:0000256" key="8">
    <source>
        <dbReference type="SAM" id="SignalP"/>
    </source>
</evidence>
<evidence type="ECO:0000256" key="6">
    <source>
        <dbReference type="ARBA" id="ARBA00023237"/>
    </source>
</evidence>
<keyword evidence="4" id="KW-0472">Membrane</keyword>
<dbReference type="Proteomes" id="UP000629596">
    <property type="component" value="Unassembled WGS sequence"/>
</dbReference>
<keyword evidence="5" id="KW-0564">Palmitate</keyword>
<keyword evidence="12" id="KW-1185">Reference proteome</keyword>
<feature type="signal peptide" evidence="8">
    <location>
        <begin position="1"/>
        <end position="20"/>
    </location>
</feature>
<gene>
    <name evidence="10" type="ORF">DWU89_00550</name>
    <name evidence="9" type="ORF">H8784_00545</name>
</gene>
<evidence type="ECO:0000256" key="2">
    <source>
        <dbReference type="ARBA" id="ARBA00007248"/>
    </source>
</evidence>
<reference evidence="10 11" key="1">
    <citation type="submission" date="2018-07" db="EMBL/GenBank/DDBJ databases">
        <title>Parabacteroides acidifaciens nov. sp., isolated from human feces.</title>
        <authorList>
            <person name="Wang Y.J."/>
        </authorList>
    </citation>
    <scope>NUCLEOTIDE SEQUENCE [LARGE SCALE GENOMIC DNA]</scope>
    <source>
        <strain evidence="10 11">426-9</strain>
    </source>
</reference>